<evidence type="ECO:0000256" key="1">
    <source>
        <dbReference type="SAM" id="Phobius"/>
    </source>
</evidence>
<keyword evidence="1" id="KW-1133">Transmembrane helix</keyword>
<dbReference type="EMBL" id="JAECZB010000016">
    <property type="protein sequence ID" value="MBH8552618.1"/>
    <property type="molecule type" value="Genomic_DNA"/>
</dbReference>
<name>A0A8J7HHS1_9CYAN</name>
<dbReference type="AlphaFoldDB" id="A0A8J7HHS1"/>
<feature type="transmembrane region" description="Helical" evidence="1">
    <location>
        <begin position="12"/>
        <end position="33"/>
    </location>
</feature>
<gene>
    <name evidence="2" type="ORF">I8751_09565</name>
</gene>
<protein>
    <submittedName>
        <fullName evidence="2">Uncharacterized protein</fullName>
    </submittedName>
</protein>
<accession>A0A8J7HHS1</accession>
<evidence type="ECO:0000313" key="2">
    <source>
        <dbReference type="EMBL" id="MBH8552618.1"/>
    </source>
</evidence>
<proteinExistence type="predicted"/>
<keyword evidence="1" id="KW-0472">Membrane</keyword>
<evidence type="ECO:0000313" key="3">
    <source>
        <dbReference type="Proteomes" id="UP000599391"/>
    </source>
</evidence>
<keyword evidence="3" id="KW-1185">Reference proteome</keyword>
<reference evidence="2 3" key="1">
    <citation type="journal article" date="2021" name="Int. J. Syst. Evol. Microbiol.">
        <title>Amazonocrinis nigriterrae gen. nov., sp. nov., Atlanticothrix silvestris gen. nov., sp. nov. and Dendronalium phyllosphericum gen. nov., sp. nov., nostocacean cyanobacteria from Brazilian environments.</title>
        <authorList>
            <person name="Alvarenga D.O."/>
            <person name="Andreote A.P.D."/>
            <person name="Branco L.H.Z."/>
            <person name="Delbaje E."/>
            <person name="Cruz R.B."/>
            <person name="Varani A.M."/>
            <person name="Fiore M.F."/>
        </authorList>
    </citation>
    <scope>NUCLEOTIDE SEQUENCE [LARGE SCALE GENOMIC DNA]</scope>
    <source>
        <strain evidence="2 3">CENA357</strain>
    </source>
</reference>
<comment type="caution">
    <text evidence="2">The sequence shown here is derived from an EMBL/GenBank/DDBJ whole genome shotgun (WGS) entry which is preliminary data.</text>
</comment>
<sequence length="62" mass="7365">MQNSQTFKWQRILLLTAVGFIAVMVLATVYQEWRKRNGWCMRFYTDVKQQTLYGTECQKPAS</sequence>
<dbReference type="RefSeq" id="WP_214438922.1">
    <property type="nucleotide sequence ID" value="NZ_JAECZB010000016.1"/>
</dbReference>
<organism evidence="2 3">
    <name type="scientific">Atlanticothrix silvestris CENA357</name>
    <dbReference type="NCBI Taxonomy" id="1725252"/>
    <lineage>
        <taxon>Bacteria</taxon>
        <taxon>Bacillati</taxon>
        <taxon>Cyanobacteriota</taxon>
        <taxon>Cyanophyceae</taxon>
        <taxon>Nostocales</taxon>
        <taxon>Nodulariaceae</taxon>
        <taxon>Atlanticothrix</taxon>
        <taxon>Atlanticothrix silvestris</taxon>
    </lineage>
</organism>
<keyword evidence="1" id="KW-0812">Transmembrane</keyword>
<dbReference type="Proteomes" id="UP000599391">
    <property type="component" value="Unassembled WGS sequence"/>
</dbReference>